<organism evidence="2">
    <name type="scientific">Mycobacterium riyadhense</name>
    <dbReference type="NCBI Taxonomy" id="486698"/>
    <lineage>
        <taxon>Bacteria</taxon>
        <taxon>Bacillati</taxon>
        <taxon>Actinomycetota</taxon>
        <taxon>Actinomycetes</taxon>
        <taxon>Mycobacteriales</taxon>
        <taxon>Mycobacteriaceae</taxon>
        <taxon>Mycobacterium</taxon>
    </lineage>
</organism>
<dbReference type="EMBL" id="LR589145">
    <property type="protein sequence ID" value="VTP02902.1"/>
    <property type="molecule type" value="Genomic_DNA"/>
</dbReference>
<dbReference type="PROSITE" id="PS51747">
    <property type="entry name" value="CYT_DCMP_DEAMINASES_2"/>
    <property type="match status" value="1"/>
</dbReference>
<evidence type="ECO:0000313" key="2">
    <source>
        <dbReference type="EMBL" id="VTP02902.1"/>
    </source>
</evidence>
<proteinExistence type="predicted"/>
<evidence type="ECO:0000259" key="1">
    <source>
        <dbReference type="PROSITE" id="PS51747"/>
    </source>
</evidence>
<dbReference type="AlphaFoldDB" id="A0A653F1Q0"/>
<sequence>MLGPDGMNQATLYASAEPCLMCAGAAYWTGIGKIVYGLPEHRLLQLTGSNPDNPTFALRCREALAHGQRAITIIGPLLEDEAAQPHEGYWH</sequence>
<dbReference type="InterPro" id="IPR002125">
    <property type="entry name" value="CMP_dCMP_dom"/>
</dbReference>
<dbReference type="InterPro" id="IPR016193">
    <property type="entry name" value="Cytidine_deaminase-like"/>
</dbReference>
<dbReference type="Gene3D" id="3.40.140.10">
    <property type="entry name" value="Cytidine Deaminase, domain 2"/>
    <property type="match status" value="1"/>
</dbReference>
<name>A0A653F1Q0_9MYCO</name>
<dbReference type="SUPFAM" id="SSF53927">
    <property type="entry name" value="Cytidine deaminase-like"/>
    <property type="match status" value="1"/>
</dbReference>
<reference evidence="2" key="1">
    <citation type="submission" date="2019-05" db="EMBL/GenBank/DDBJ databases">
        <authorList>
            <person name="Naeem R."/>
            <person name="Antony C."/>
            <person name="Guan Q."/>
        </authorList>
    </citation>
    <scope>NUCLEOTIDE SEQUENCE</scope>
    <source>
        <strain evidence="2">2</strain>
    </source>
</reference>
<dbReference type="Pfam" id="PF00383">
    <property type="entry name" value="dCMP_cyt_deam_1"/>
    <property type="match status" value="1"/>
</dbReference>
<feature type="domain" description="CMP/dCMP-type deaminase" evidence="1">
    <location>
        <begin position="1"/>
        <end position="50"/>
    </location>
</feature>
<accession>A0A653F1Q0</accession>
<dbReference type="RefSeq" id="WP_211286226.1">
    <property type="nucleotide sequence ID" value="NZ_CAJMWI010000001.1"/>
</dbReference>
<protein>
    <submittedName>
        <fullName evidence="2">tRNA-specific adenosine deaminase</fullName>
    </submittedName>
</protein>
<dbReference type="GO" id="GO:0003824">
    <property type="term" value="F:catalytic activity"/>
    <property type="evidence" value="ECO:0007669"/>
    <property type="project" value="InterPro"/>
</dbReference>
<gene>
    <name evidence="2" type="ORF">BIN_B_04773</name>
</gene>